<dbReference type="SMART" id="SM00387">
    <property type="entry name" value="HATPase_c"/>
    <property type="match status" value="1"/>
</dbReference>
<keyword evidence="15" id="KW-1185">Reference proteome</keyword>
<dbReference type="PANTHER" id="PTHR45436">
    <property type="entry name" value="SENSOR HISTIDINE KINASE YKOH"/>
    <property type="match status" value="1"/>
</dbReference>
<sequence length="456" mass="49471">MNMFGAPPGSLRLRLLAGSLVWILGTLTVTGFVLADLFRHHVAERFEAELRIHLDQLTANLDFAIDGTPQLRAELSDPRLQKPYSGLYWQIDRTGDGALPAVLRSRSQWDTTLRVPPDSPADGELHVHRIVGPDRAHVVMMERVVRPAAFPDQPLRLIVAADERAMTDPVREFVGLLAIALGVLAAGLVVAAVLQVSVGLAPLRRLRSALGEVRDGRTRRLNDAYPNEVQPLVDELNALLQHDAEVVTRARTQAGNLAHAVKTPLAVLGNAAACEDGPLARLVAEQVATARRQVDYHLARARAAAAVQVPGMRTAVLPLVESLVRVMKRLHAERDLEIAIEACAGDPAFRGEEQDFQEMLGNLVDNACKWARHRVEIRVAVERHQLVIVVEDDGPGLAAPERESVFGRGVRADERTPGSGLGLAIVRDLAQLYGGDVRLDPALAGGLRVVLTLPAA</sequence>
<accession>Q5NXP0</accession>
<evidence type="ECO:0000259" key="12">
    <source>
        <dbReference type="PROSITE" id="PS50109"/>
    </source>
</evidence>
<comment type="subcellular location">
    <subcellularLocation>
        <location evidence="2">Membrane</location>
    </subcellularLocation>
</comment>
<dbReference type="SUPFAM" id="SSF55874">
    <property type="entry name" value="ATPase domain of HSP90 chaperone/DNA topoisomerase II/histidine kinase"/>
    <property type="match status" value="1"/>
</dbReference>
<gene>
    <name evidence="14" type="ORF">ebA7143</name>
</gene>
<evidence type="ECO:0000256" key="9">
    <source>
        <dbReference type="ARBA" id="ARBA00023012"/>
    </source>
</evidence>
<feature type="domain" description="HAMP" evidence="13">
    <location>
        <begin position="197"/>
        <end position="248"/>
    </location>
</feature>
<dbReference type="Proteomes" id="UP000006552">
    <property type="component" value="Chromosome"/>
</dbReference>
<keyword evidence="6 11" id="KW-0812">Transmembrane</keyword>
<dbReference type="eggNOG" id="COG0642">
    <property type="taxonomic scope" value="Bacteria"/>
</dbReference>
<keyword evidence="8 11" id="KW-1133">Transmembrane helix</keyword>
<evidence type="ECO:0000313" key="14">
    <source>
        <dbReference type="EMBL" id="CAI10174.1"/>
    </source>
</evidence>
<dbReference type="KEGG" id="eba:ebA7143"/>
<dbReference type="InterPro" id="IPR036890">
    <property type="entry name" value="HATPase_C_sf"/>
</dbReference>
<dbReference type="Gene3D" id="3.30.565.10">
    <property type="entry name" value="Histidine kinase-like ATPase, C-terminal domain"/>
    <property type="match status" value="1"/>
</dbReference>
<keyword evidence="5" id="KW-0808">Transferase</keyword>
<reference evidence="14 15" key="1">
    <citation type="journal article" date="2005" name="Arch. Microbiol.">
        <title>The genome sequence of an anaerobic aromatic-degrading denitrifying bacterium, strain EbN1.</title>
        <authorList>
            <person name="Rabus R."/>
            <person name="Kube M."/>
            <person name="Heider J."/>
            <person name="Beck A."/>
            <person name="Heitmann K."/>
            <person name="Widdel F."/>
            <person name="Reinhardt R."/>
        </authorList>
    </citation>
    <scope>NUCLEOTIDE SEQUENCE [LARGE SCALE GENOMIC DNA]</scope>
    <source>
        <strain evidence="14 15">EbN1</strain>
    </source>
</reference>
<feature type="transmembrane region" description="Helical" evidence="11">
    <location>
        <begin position="20"/>
        <end position="38"/>
    </location>
</feature>
<dbReference type="PRINTS" id="PR00344">
    <property type="entry name" value="BCTRLSENSOR"/>
</dbReference>
<dbReference type="STRING" id="76114.ebA7143"/>
<evidence type="ECO:0000256" key="1">
    <source>
        <dbReference type="ARBA" id="ARBA00000085"/>
    </source>
</evidence>
<dbReference type="InterPro" id="IPR050428">
    <property type="entry name" value="TCS_sensor_his_kinase"/>
</dbReference>
<dbReference type="InterPro" id="IPR003660">
    <property type="entry name" value="HAMP_dom"/>
</dbReference>
<organism evidence="14 15">
    <name type="scientific">Aromatoleum aromaticum (strain DSM 19018 / LMG 30748 / EbN1)</name>
    <name type="common">Azoarcus sp. (strain EbN1)</name>
    <dbReference type="NCBI Taxonomy" id="76114"/>
    <lineage>
        <taxon>Bacteria</taxon>
        <taxon>Pseudomonadati</taxon>
        <taxon>Pseudomonadota</taxon>
        <taxon>Betaproteobacteria</taxon>
        <taxon>Rhodocyclales</taxon>
        <taxon>Rhodocyclaceae</taxon>
        <taxon>Aromatoleum</taxon>
    </lineage>
</organism>
<dbReference type="InterPro" id="IPR004358">
    <property type="entry name" value="Sig_transdc_His_kin-like_C"/>
</dbReference>
<evidence type="ECO:0000256" key="3">
    <source>
        <dbReference type="ARBA" id="ARBA00012438"/>
    </source>
</evidence>
<protein>
    <recommendedName>
        <fullName evidence="3">histidine kinase</fullName>
        <ecNumber evidence="3">2.7.13.3</ecNumber>
    </recommendedName>
</protein>
<dbReference type="EC" id="2.7.13.3" evidence="3"/>
<keyword evidence="10 11" id="KW-0472">Membrane</keyword>
<evidence type="ECO:0000313" key="15">
    <source>
        <dbReference type="Proteomes" id="UP000006552"/>
    </source>
</evidence>
<keyword evidence="9" id="KW-0902">Two-component regulatory system</keyword>
<proteinExistence type="predicted"/>
<dbReference type="PANTHER" id="PTHR45436:SF5">
    <property type="entry name" value="SENSOR HISTIDINE KINASE TRCS"/>
    <property type="match status" value="1"/>
</dbReference>
<evidence type="ECO:0000256" key="2">
    <source>
        <dbReference type="ARBA" id="ARBA00004370"/>
    </source>
</evidence>
<evidence type="ECO:0000256" key="4">
    <source>
        <dbReference type="ARBA" id="ARBA00022553"/>
    </source>
</evidence>
<dbReference type="GO" id="GO:0005886">
    <property type="term" value="C:plasma membrane"/>
    <property type="evidence" value="ECO:0007669"/>
    <property type="project" value="TreeGrafter"/>
</dbReference>
<evidence type="ECO:0000256" key="5">
    <source>
        <dbReference type="ARBA" id="ARBA00022679"/>
    </source>
</evidence>
<comment type="catalytic activity">
    <reaction evidence="1">
        <text>ATP + protein L-histidine = ADP + protein N-phospho-L-histidine.</text>
        <dbReference type="EC" id="2.7.13.3"/>
    </reaction>
</comment>
<evidence type="ECO:0000256" key="6">
    <source>
        <dbReference type="ARBA" id="ARBA00022692"/>
    </source>
</evidence>
<dbReference type="Pfam" id="PF02518">
    <property type="entry name" value="HATPase_c"/>
    <property type="match status" value="1"/>
</dbReference>
<keyword evidence="7 14" id="KW-0418">Kinase</keyword>
<dbReference type="GO" id="GO:0000160">
    <property type="term" value="P:phosphorelay signal transduction system"/>
    <property type="evidence" value="ECO:0007669"/>
    <property type="project" value="UniProtKB-KW"/>
</dbReference>
<dbReference type="PROSITE" id="PS50109">
    <property type="entry name" value="HIS_KIN"/>
    <property type="match status" value="1"/>
</dbReference>
<dbReference type="HOGENOM" id="CLU_000445_42_3_4"/>
<dbReference type="GO" id="GO:0004673">
    <property type="term" value="F:protein histidine kinase activity"/>
    <property type="evidence" value="ECO:0007669"/>
    <property type="project" value="UniProtKB-EC"/>
</dbReference>
<dbReference type="EMBL" id="CR555306">
    <property type="protein sequence ID" value="CAI10174.1"/>
    <property type="molecule type" value="Genomic_DNA"/>
</dbReference>
<dbReference type="PROSITE" id="PS50885">
    <property type="entry name" value="HAMP"/>
    <property type="match status" value="1"/>
</dbReference>
<dbReference type="InterPro" id="IPR005467">
    <property type="entry name" value="His_kinase_dom"/>
</dbReference>
<evidence type="ECO:0000256" key="8">
    <source>
        <dbReference type="ARBA" id="ARBA00022989"/>
    </source>
</evidence>
<feature type="domain" description="Histidine kinase" evidence="12">
    <location>
        <begin position="256"/>
        <end position="456"/>
    </location>
</feature>
<name>Q5NXP0_AROAE</name>
<dbReference type="AlphaFoldDB" id="Q5NXP0"/>
<dbReference type="InterPro" id="IPR003594">
    <property type="entry name" value="HATPase_dom"/>
</dbReference>
<evidence type="ECO:0000256" key="10">
    <source>
        <dbReference type="ARBA" id="ARBA00023136"/>
    </source>
</evidence>
<feature type="transmembrane region" description="Helical" evidence="11">
    <location>
        <begin position="173"/>
        <end position="194"/>
    </location>
</feature>
<evidence type="ECO:0000259" key="13">
    <source>
        <dbReference type="PROSITE" id="PS50885"/>
    </source>
</evidence>
<keyword evidence="4" id="KW-0597">Phosphoprotein</keyword>
<evidence type="ECO:0000256" key="11">
    <source>
        <dbReference type="SAM" id="Phobius"/>
    </source>
</evidence>
<evidence type="ECO:0000256" key="7">
    <source>
        <dbReference type="ARBA" id="ARBA00022777"/>
    </source>
</evidence>